<dbReference type="SUPFAM" id="SSF52058">
    <property type="entry name" value="L domain-like"/>
    <property type="match status" value="1"/>
</dbReference>
<protein>
    <submittedName>
        <fullName evidence="10">Pollen receptor-like kinase 3</fullName>
    </submittedName>
</protein>
<dbReference type="InterPro" id="IPR000719">
    <property type="entry name" value="Prot_kinase_dom"/>
</dbReference>
<dbReference type="RefSeq" id="XP_071902812.1">
    <property type="nucleotide sequence ID" value="XM_072046711.1"/>
</dbReference>
<dbReference type="InterPro" id="IPR001611">
    <property type="entry name" value="Leu-rich_rpt"/>
</dbReference>
<evidence type="ECO:0000256" key="4">
    <source>
        <dbReference type="ARBA" id="ARBA00022737"/>
    </source>
</evidence>
<dbReference type="Pfam" id="PF00560">
    <property type="entry name" value="LRR_1"/>
    <property type="match status" value="1"/>
</dbReference>
<evidence type="ECO:0000256" key="7">
    <source>
        <dbReference type="SAM" id="Phobius"/>
    </source>
</evidence>
<dbReference type="GeneID" id="140005684"/>
<dbReference type="Gene3D" id="3.80.10.10">
    <property type="entry name" value="Ribonuclease Inhibitor"/>
    <property type="match status" value="2"/>
</dbReference>
<keyword evidence="5 7" id="KW-1133">Transmembrane helix</keyword>
<keyword evidence="9" id="KW-1185">Reference proteome</keyword>
<accession>A0ABM4U6A9</accession>
<evidence type="ECO:0000256" key="5">
    <source>
        <dbReference type="ARBA" id="ARBA00022989"/>
    </source>
</evidence>
<dbReference type="Pfam" id="PF00069">
    <property type="entry name" value="Pkinase"/>
    <property type="match status" value="1"/>
</dbReference>
<evidence type="ECO:0000313" key="10">
    <source>
        <dbReference type="RefSeq" id="XP_071902812.1"/>
    </source>
</evidence>
<organism evidence="9 10">
    <name type="scientific">Coffea arabica</name>
    <name type="common">Arabian coffee</name>
    <dbReference type="NCBI Taxonomy" id="13443"/>
    <lineage>
        <taxon>Eukaryota</taxon>
        <taxon>Viridiplantae</taxon>
        <taxon>Streptophyta</taxon>
        <taxon>Embryophyta</taxon>
        <taxon>Tracheophyta</taxon>
        <taxon>Spermatophyta</taxon>
        <taxon>Magnoliopsida</taxon>
        <taxon>eudicotyledons</taxon>
        <taxon>Gunneridae</taxon>
        <taxon>Pentapetalae</taxon>
        <taxon>asterids</taxon>
        <taxon>lamiids</taxon>
        <taxon>Gentianales</taxon>
        <taxon>Rubiaceae</taxon>
        <taxon>Ixoroideae</taxon>
        <taxon>Gardenieae complex</taxon>
        <taxon>Bertiereae - Coffeeae clade</taxon>
        <taxon>Coffeeae</taxon>
        <taxon>Coffea</taxon>
    </lineage>
</organism>
<feature type="transmembrane region" description="Helical" evidence="7">
    <location>
        <begin position="252"/>
        <end position="275"/>
    </location>
</feature>
<keyword evidence="2" id="KW-0433">Leucine-rich repeat</keyword>
<gene>
    <name evidence="10" type="primary">LOC140005684</name>
</gene>
<dbReference type="InterPro" id="IPR032675">
    <property type="entry name" value="LRR_dom_sf"/>
</dbReference>
<dbReference type="Gene3D" id="3.30.200.20">
    <property type="entry name" value="Phosphorylase Kinase, domain 1"/>
    <property type="match status" value="1"/>
</dbReference>
<dbReference type="SUPFAM" id="SSF56112">
    <property type="entry name" value="Protein kinase-like (PK-like)"/>
    <property type="match status" value="1"/>
</dbReference>
<dbReference type="Pfam" id="PF13855">
    <property type="entry name" value="LRR_8"/>
    <property type="match status" value="1"/>
</dbReference>
<keyword evidence="3 7" id="KW-0812">Transmembrane</keyword>
<evidence type="ECO:0000256" key="3">
    <source>
        <dbReference type="ARBA" id="ARBA00022692"/>
    </source>
</evidence>
<evidence type="ECO:0000256" key="6">
    <source>
        <dbReference type="ARBA" id="ARBA00023136"/>
    </source>
</evidence>
<dbReference type="PROSITE" id="PS50011">
    <property type="entry name" value="PROTEIN_KINASE_DOM"/>
    <property type="match status" value="1"/>
</dbReference>
<evidence type="ECO:0000256" key="2">
    <source>
        <dbReference type="ARBA" id="ARBA00022614"/>
    </source>
</evidence>
<dbReference type="Pfam" id="PF08263">
    <property type="entry name" value="LRRNT_2"/>
    <property type="match status" value="1"/>
</dbReference>
<proteinExistence type="predicted"/>
<dbReference type="InterPro" id="IPR011009">
    <property type="entry name" value="Kinase-like_dom_sf"/>
</dbReference>
<evidence type="ECO:0000259" key="8">
    <source>
        <dbReference type="PROSITE" id="PS50011"/>
    </source>
</evidence>
<dbReference type="Gene3D" id="1.10.510.10">
    <property type="entry name" value="Transferase(Phosphotransferase) domain 1"/>
    <property type="match status" value="1"/>
</dbReference>
<dbReference type="Proteomes" id="UP001652660">
    <property type="component" value="Chromosome 4e"/>
</dbReference>
<name>A0ABM4U6A9_COFAR</name>
<evidence type="ECO:0000313" key="9">
    <source>
        <dbReference type="Proteomes" id="UP001652660"/>
    </source>
</evidence>
<keyword evidence="4" id="KW-0677">Repeat</keyword>
<keyword evidence="6 7" id="KW-0472">Membrane</keyword>
<dbReference type="PANTHER" id="PTHR48007">
    <property type="entry name" value="LEUCINE-RICH REPEAT RECEPTOR-LIKE PROTEIN KINASE PXC1"/>
    <property type="match status" value="1"/>
</dbReference>
<sequence length="689" mass="75381">MAIIFLRNIIIRPSNFFFVPLIFIPIMTNSVTDSEALLKLKQSFTNAEALDSWRPETTSCDEDNRWDGVVCANGVVTGVQLNGLNLSGKIDIDALVQIPGLRTLGIQFNAFSGPIPEFNRLGALKAIYLTGNGFSGEISGDYFGKMDSLKKVWLSSNKFTGAIPVSLWHLRHLIELHLEGNQFSGTIPALEQPTLMSLNLSNNNLNGEIPQGLSRFNASSFRGNPGLCGEKLGNPCGGITVPSSDNNDDSRMISYGVLIASGVMLLLMCSGIYVLRRKQETESDVMADEDLDGSVGVRISSANKKELSASQKSTGSSRRGSNRIGDLVMVNNELGEFGLADLMKASAEVLGNGTLGSTYMAVMSNGLAVAVKRIKEMNKIGRDGFDADIRRLGRLKHKNILTPLAYHFRKDEKLLVYEYIPRGSLLYHLHADRGPSHAELNWPTRLKIIQGIAQGLGYLHTELSSFEVPHGNLRSNNVLLTLEYEPIVADYGYCSLISGQARESLLAYKSPEVVQYQQVSPKCDVYCLGVLILELITGKFPSQYSNSGTGGTDVVQWAKSAIAEGREAELYDPEIASSSNSRSEMEELLHVGAACTENNPEQRLDVREAIRRIEDIQIAGYQSARSFNVLPSLRDGCAESADASQSQQLNAQRVCADQCRNSINVEDRPGHRTTTDSFAFDTVSSPFEA</sequence>
<dbReference type="InterPro" id="IPR046959">
    <property type="entry name" value="PRK1-6/SRF4-like"/>
</dbReference>
<feature type="domain" description="Protein kinase" evidence="8">
    <location>
        <begin position="344"/>
        <end position="618"/>
    </location>
</feature>
<dbReference type="InterPro" id="IPR013210">
    <property type="entry name" value="LRR_N_plant-typ"/>
</dbReference>
<reference evidence="10" key="1">
    <citation type="submission" date="2025-08" db="UniProtKB">
        <authorList>
            <consortium name="RefSeq"/>
        </authorList>
    </citation>
    <scope>IDENTIFICATION</scope>
    <source>
        <tissue evidence="10">Leaves</tissue>
    </source>
</reference>
<evidence type="ECO:0000256" key="1">
    <source>
        <dbReference type="ARBA" id="ARBA00004370"/>
    </source>
</evidence>
<dbReference type="PANTHER" id="PTHR48007:SF38">
    <property type="entry name" value="LEUCINE-RICH REPEAT PROTEIN KINASE FAMILY PROTEIN"/>
    <property type="match status" value="1"/>
</dbReference>
<comment type="subcellular location">
    <subcellularLocation>
        <location evidence="1">Membrane</location>
    </subcellularLocation>
</comment>